<reference evidence="1" key="1">
    <citation type="journal article" date="2014" name="Nat. Commun.">
        <title>The emerging biofuel crop Camelina sativa retains a highly undifferentiated hexaploid genome structure.</title>
        <authorList>
            <person name="Kagale S."/>
            <person name="Koh C."/>
            <person name="Nixon J."/>
            <person name="Bollina V."/>
            <person name="Clarke W.E."/>
            <person name="Tuteja R."/>
            <person name="Spillane C."/>
            <person name="Robinson S.J."/>
            <person name="Links M.G."/>
            <person name="Clarke C."/>
            <person name="Higgins E.E."/>
            <person name="Huebert T."/>
            <person name="Sharpe A.G."/>
            <person name="Parkin I.A."/>
        </authorList>
    </citation>
    <scope>NUCLEOTIDE SEQUENCE [LARGE SCALE GENOMIC DNA]</scope>
    <source>
        <strain evidence="1">cv. DH55</strain>
    </source>
</reference>
<dbReference type="PANTHER" id="PTHR43327">
    <property type="entry name" value="STOMATIN-LIKE PROTEIN 2, MITOCHONDRIAL"/>
    <property type="match status" value="1"/>
</dbReference>
<organism evidence="1 2">
    <name type="scientific">Camelina sativa</name>
    <name type="common">False flax</name>
    <name type="synonym">Myagrum sativum</name>
    <dbReference type="NCBI Taxonomy" id="90675"/>
    <lineage>
        <taxon>Eukaryota</taxon>
        <taxon>Viridiplantae</taxon>
        <taxon>Streptophyta</taxon>
        <taxon>Embryophyta</taxon>
        <taxon>Tracheophyta</taxon>
        <taxon>Spermatophyta</taxon>
        <taxon>Magnoliopsida</taxon>
        <taxon>eudicotyledons</taxon>
        <taxon>Gunneridae</taxon>
        <taxon>Pentapetalae</taxon>
        <taxon>rosids</taxon>
        <taxon>malvids</taxon>
        <taxon>Brassicales</taxon>
        <taxon>Brassicaceae</taxon>
        <taxon>Camelineae</taxon>
        <taxon>Camelina</taxon>
    </lineage>
</organism>
<sequence length="115" mass="12761">MQDDVFVSVVASIHFAVLDVTDKNNAKKALYVHNDRKSLIEAHSFDAIKTAVSSHTFVELFEKKDDLAVTVNEKLDQSISADFGFGNFKTLIIDIAAEEHDKRLISITRAAPKIA</sequence>
<name>A0ABM1QXL1_CAMSA</name>
<proteinExistence type="predicted"/>
<dbReference type="Proteomes" id="UP000694864">
    <property type="component" value="Chromosome 14"/>
</dbReference>
<dbReference type="InterPro" id="IPR036013">
    <property type="entry name" value="Band_7/SPFH_dom_sf"/>
</dbReference>
<dbReference type="RefSeq" id="XP_019091499.1">
    <property type="nucleotide sequence ID" value="XM_019235954.1"/>
</dbReference>
<accession>A0ABM1QXL1</accession>
<reference evidence="2" key="2">
    <citation type="submission" date="2025-08" db="UniProtKB">
        <authorList>
            <consortium name="RefSeq"/>
        </authorList>
    </citation>
    <scope>IDENTIFICATION</scope>
    <source>
        <tissue evidence="2">Leaf</tissue>
    </source>
</reference>
<dbReference type="PANTHER" id="PTHR43327:SF10">
    <property type="entry name" value="STOMATIN-LIKE PROTEIN 2, MITOCHONDRIAL"/>
    <property type="match status" value="1"/>
</dbReference>
<dbReference type="Gene3D" id="3.30.479.30">
    <property type="entry name" value="Band 7 domain"/>
    <property type="match status" value="1"/>
</dbReference>
<dbReference type="InterPro" id="IPR050710">
    <property type="entry name" value="Band7/mec-2_domain"/>
</dbReference>
<dbReference type="SUPFAM" id="SSF117892">
    <property type="entry name" value="Band 7/SPFH domain"/>
    <property type="match status" value="1"/>
</dbReference>
<evidence type="ECO:0000313" key="1">
    <source>
        <dbReference type="Proteomes" id="UP000694864"/>
    </source>
</evidence>
<gene>
    <name evidence="2" type="primary">LOC104738650</name>
</gene>
<evidence type="ECO:0000313" key="2">
    <source>
        <dbReference type="RefSeq" id="XP_019091499.1"/>
    </source>
</evidence>
<protein>
    <submittedName>
        <fullName evidence="2">Hypersensitive-induced response protein 1-like</fullName>
    </submittedName>
</protein>
<dbReference type="GeneID" id="104738650"/>
<keyword evidence="1" id="KW-1185">Reference proteome</keyword>